<evidence type="ECO:0000259" key="25">
    <source>
        <dbReference type="PROSITE" id="PS50026"/>
    </source>
</evidence>
<keyword evidence="5 18" id="KW-0245">EGF-like domain</keyword>
<keyword evidence="16 21" id="KW-1015">Disulfide bond</keyword>
<dbReference type="Pfam" id="PF00530">
    <property type="entry name" value="SRCR"/>
    <property type="match status" value="2"/>
</dbReference>
<feature type="domain" description="MAM" evidence="27">
    <location>
        <begin position="1888"/>
        <end position="2044"/>
    </location>
</feature>
<feature type="domain" description="Ig-like" evidence="30">
    <location>
        <begin position="802"/>
        <end position="897"/>
    </location>
</feature>
<feature type="domain" description="Ig-like" evidence="30">
    <location>
        <begin position="302"/>
        <end position="397"/>
    </location>
</feature>
<feature type="region of interest" description="Disordered" evidence="22">
    <location>
        <begin position="95"/>
        <end position="198"/>
    </location>
</feature>
<dbReference type="InterPro" id="IPR018114">
    <property type="entry name" value="TRYPSIN_HIS"/>
</dbReference>
<dbReference type="Pfam" id="PF13927">
    <property type="entry name" value="Ig_3"/>
    <property type="match status" value="5"/>
</dbReference>
<dbReference type="SMART" id="SM00202">
    <property type="entry name" value="SR"/>
    <property type="match status" value="2"/>
</dbReference>
<feature type="domain" description="MAM" evidence="27">
    <location>
        <begin position="4454"/>
        <end position="4613"/>
    </location>
</feature>
<dbReference type="PROSITE" id="PS00740">
    <property type="entry name" value="MAM_1"/>
    <property type="match status" value="1"/>
</dbReference>
<dbReference type="SMART" id="SM00179">
    <property type="entry name" value="EGF_CA"/>
    <property type="match status" value="1"/>
</dbReference>
<dbReference type="GO" id="GO:0006508">
    <property type="term" value="P:proteolysis"/>
    <property type="evidence" value="ECO:0007669"/>
    <property type="project" value="UniProtKB-KW"/>
</dbReference>
<evidence type="ECO:0000256" key="2">
    <source>
        <dbReference type="ARBA" id="ARBA00004613"/>
    </source>
</evidence>
<dbReference type="PROSITE" id="PS50835">
    <property type="entry name" value="IG_LIKE"/>
    <property type="match status" value="7"/>
</dbReference>
<dbReference type="InterPro" id="IPR007110">
    <property type="entry name" value="Ig-like_dom"/>
</dbReference>
<dbReference type="Pfam" id="PF00089">
    <property type="entry name" value="Trypsin"/>
    <property type="match status" value="1"/>
</dbReference>
<dbReference type="InterPro" id="IPR013098">
    <property type="entry name" value="Ig_I-set"/>
</dbReference>
<keyword evidence="32" id="KW-1185">Reference proteome</keyword>
<dbReference type="CDD" id="cd00054">
    <property type="entry name" value="EGF_CA"/>
    <property type="match status" value="2"/>
</dbReference>
<dbReference type="Gene3D" id="2.60.40.10">
    <property type="entry name" value="Immunoglobulins"/>
    <property type="match status" value="7"/>
</dbReference>
<dbReference type="PROSITE" id="PS50060">
    <property type="entry name" value="MAM_2"/>
    <property type="match status" value="13"/>
</dbReference>
<evidence type="ECO:0000256" key="6">
    <source>
        <dbReference type="ARBA" id="ARBA00022659"/>
    </source>
</evidence>
<feature type="domain" description="MAM" evidence="27">
    <location>
        <begin position="1713"/>
        <end position="1866"/>
    </location>
</feature>
<dbReference type="InterPro" id="IPR001254">
    <property type="entry name" value="Trypsin_dom"/>
</dbReference>
<feature type="disulfide bond" evidence="20">
    <location>
        <begin position="4790"/>
        <end position="4808"/>
    </location>
</feature>
<feature type="domain" description="Peptidase S1" evidence="28">
    <location>
        <begin position="4922"/>
        <end position="5162"/>
    </location>
</feature>
<dbReference type="InterPro" id="IPR000998">
    <property type="entry name" value="MAM_dom"/>
</dbReference>
<evidence type="ECO:0000256" key="4">
    <source>
        <dbReference type="ARBA" id="ARBA00022525"/>
    </source>
</evidence>
<feature type="region of interest" description="Disordered" evidence="22">
    <location>
        <begin position="2915"/>
        <end position="2996"/>
    </location>
</feature>
<feature type="domain" description="Ig-like" evidence="30">
    <location>
        <begin position="502"/>
        <end position="597"/>
    </location>
</feature>
<dbReference type="InterPro" id="IPR035914">
    <property type="entry name" value="Sperma_CUB_dom_sf"/>
</dbReference>
<feature type="domain" description="EGF-like" evidence="25">
    <location>
        <begin position="1023"/>
        <end position="1059"/>
    </location>
</feature>
<dbReference type="Gene3D" id="4.10.1220.10">
    <property type="entry name" value="EGF-type module"/>
    <property type="match status" value="1"/>
</dbReference>
<dbReference type="SMART" id="SM00406">
    <property type="entry name" value="IGv"/>
    <property type="match status" value="6"/>
</dbReference>
<keyword evidence="10" id="KW-0677">Repeat</keyword>
<dbReference type="InterPro" id="IPR051560">
    <property type="entry name" value="MAM_domain-containing"/>
</dbReference>
<dbReference type="CDD" id="cd06263">
    <property type="entry name" value="MAM"/>
    <property type="match status" value="4"/>
</dbReference>
<dbReference type="InterPro" id="IPR013320">
    <property type="entry name" value="ConA-like_dom_sf"/>
</dbReference>
<keyword evidence="17" id="KW-0325">Glycoprotein</keyword>
<evidence type="ECO:0000256" key="15">
    <source>
        <dbReference type="ARBA" id="ARBA00023136"/>
    </source>
</evidence>
<feature type="disulfide bond" evidence="20">
    <location>
        <begin position="1434"/>
        <end position="1452"/>
    </location>
</feature>
<evidence type="ECO:0000313" key="31">
    <source>
        <dbReference type="EMBL" id="OWF54256.1"/>
    </source>
</evidence>
<feature type="disulfide bond" evidence="19">
    <location>
        <begin position="3079"/>
        <end position="3103"/>
    </location>
</feature>
<dbReference type="PROSITE" id="PS00022">
    <property type="entry name" value="EGF_1"/>
    <property type="match status" value="2"/>
</dbReference>
<dbReference type="PROSITE" id="PS50240">
    <property type="entry name" value="TRYPSIN_DOM"/>
    <property type="match status" value="1"/>
</dbReference>
<dbReference type="Pfam" id="PF00008">
    <property type="entry name" value="EGF"/>
    <property type="match status" value="1"/>
</dbReference>
<dbReference type="GO" id="GO:0004252">
    <property type="term" value="F:serine-type endopeptidase activity"/>
    <property type="evidence" value="ECO:0007669"/>
    <property type="project" value="InterPro"/>
</dbReference>
<keyword evidence="14" id="KW-1133">Transmembrane helix</keyword>
<dbReference type="InterPro" id="IPR001190">
    <property type="entry name" value="SRCR"/>
</dbReference>
<dbReference type="EMBL" id="NEDP02001125">
    <property type="protein sequence ID" value="OWF54256.1"/>
    <property type="molecule type" value="Genomic_DNA"/>
</dbReference>
<keyword evidence="15" id="KW-0472">Membrane</keyword>
<dbReference type="PRINTS" id="PR00258">
    <property type="entry name" value="SPERACTRCPTR"/>
</dbReference>
<dbReference type="SUPFAM" id="SSF49899">
    <property type="entry name" value="Concanavalin A-like lectins/glucanases"/>
    <property type="match status" value="10"/>
</dbReference>
<evidence type="ECO:0000259" key="26">
    <source>
        <dbReference type="PROSITE" id="PS50038"/>
    </source>
</evidence>
<feature type="domain" description="MAM" evidence="27">
    <location>
        <begin position="3372"/>
        <end position="3529"/>
    </location>
</feature>
<feature type="domain" description="SRCR" evidence="29">
    <location>
        <begin position="4628"/>
        <end position="4732"/>
    </location>
</feature>
<evidence type="ECO:0000259" key="27">
    <source>
        <dbReference type="PROSITE" id="PS50060"/>
    </source>
</evidence>
<feature type="domain" description="MAM" evidence="27">
    <location>
        <begin position="3700"/>
        <end position="3856"/>
    </location>
</feature>
<dbReference type="Pfam" id="PF00057">
    <property type="entry name" value="Ldl_recept_a"/>
    <property type="match status" value="3"/>
</dbReference>
<dbReference type="SMART" id="SM00137">
    <property type="entry name" value="MAM"/>
    <property type="match status" value="7"/>
</dbReference>
<evidence type="ECO:0000256" key="5">
    <source>
        <dbReference type="ARBA" id="ARBA00022536"/>
    </source>
</evidence>
<evidence type="ECO:0000259" key="30">
    <source>
        <dbReference type="PROSITE" id="PS50835"/>
    </source>
</evidence>
<keyword evidence="11" id="KW-0378">Hydrolase</keyword>
<dbReference type="PROSITE" id="PS50026">
    <property type="entry name" value="EGF_3"/>
    <property type="match status" value="2"/>
</dbReference>
<dbReference type="InterPro" id="IPR003598">
    <property type="entry name" value="Ig_sub2"/>
</dbReference>
<dbReference type="InterPro" id="IPR009030">
    <property type="entry name" value="Growth_fac_rcpt_cys_sf"/>
</dbReference>
<feature type="disulfide bond" evidence="21">
    <location>
        <begin position="1671"/>
        <end position="1681"/>
    </location>
</feature>
<keyword evidence="13" id="KW-0735">Signal-anchor</keyword>
<dbReference type="Pfam" id="PF00431">
    <property type="entry name" value="CUB"/>
    <property type="match status" value="3"/>
</dbReference>
<dbReference type="FunFam" id="2.10.25.10:FF:000006">
    <property type="entry name" value="Versican core protein-like isoform 1"/>
    <property type="match status" value="1"/>
</dbReference>
<dbReference type="InterPro" id="IPR002172">
    <property type="entry name" value="LDrepeatLR_classA_rpt"/>
</dbReference>
<dbReference type="Gene3D" id="2.10.25.10">
    <property type="entry name" value="Laminin"/>
    <property type="match status" value="1"/>
</dbReference>
<dbReference type="Proteomes" id="UP000242188">
    <property type="component" value="Unassembled WGS sequence"/>
</dbReference>
<feature type="disulfide bond" evidence="20">
    <location>
        <begin position="4802"/>
        <end position="4817"/>
    </location>
</feature>
<dbReference type="PROSITE" id="PS50024">
    <property type="entry name" value="SEA"/>
    <property type="match status" value="1"/>
</dbReference>
<dbReference type="CDD" id="cd00096">
    <property type="entry name" value="Ig"/>
    <property type="match status" value="1"/>
</dbReference>
<dbReference type="SMART" id="SM00408">
    <property type="entry name" value="IGc2"/>
    <property type="match status" value="7"/>
</dbReference>
<evidence type="ECO:0000256" key="20">
    <source>
        <dbReference type="PROSITE-ProRule" id="PRU00124"/>
    </source>
</evidence>
<evidence type="ECO:0000256" key="12">
    <source>
        <dbReference type="ARBA" id="ARBA00022825"/>
    </source>
</evidence>
<dbReference type="CDD" id="cd00041">
    <property type="entry name" value="CUB"/>
    <property type="match status" value="3"/>
</dbReference>
<comment type="caution">
    <text evidence="31">The sequence shown here is derived from an EMBL/GenBank/DDBJ whole genome shotgun (WGS) entry which is preliminary data.</text>
</comment>
<feature type="domain" description="EGF-like" evidence="25">
    <location>
        <begin position="1060"/>
        <end position="1094"/>
    </location>
</feature>
<dbReference type="PANTHER" id="PTHR23282">
    <property type="entry name" value="APICAL ENDOSOMAL GLYCOPROTEIN PRECURSOR"/>
    <property type="match status" value="1"/>
</dbReference>
<dbReference type="SMART" id="SM00181">
    <property type="entry name" value="EGF"/>
    <property type="match status" value="2"/>
</dbReference>
<feature type="domain" description="MAM" evidence="27">
    <location>
        <begin position="3531"/>
        <end position="3695"/>
    </location>
</feature>
<dbReference type="InterPro" id="IPR000859">
    <property type="entry name" value="CUB_dom"/>
</dbReference>
<dbReference type="InterPro" id="IPR001881">
    <property type="entry name" value="EGF-like_Ca-bd_dom"/>
</dbReference>
<dbReference type="SMART" id="SM00020">
    <property type="entry name" value="Tryp_SPc"/>
    <property type="match status" value="1"/>
</dbReference>
<dbReference type="PRINTS" id="PR00261">
    <property type="entry name" value="LDLRECEPTOR"/>
</dbReference>
<gene>
    <name evidence="31" type="ORF">KP79_PYT23793</name>
</gene>
<dbReference type="PROSITE" id="PS00134">
    <property type="entry name" value="TRYPSIN_HIS"/>
    <property type="match status" value="1"/>
</dbReference>
<dbReference type="PANTHER" id="PTHR23282:SF101">
    <property type="entry name" value="MAM DOMAIN-CONTAINING PROTEIN"/>
    <property type="match status" value="1"/>
</dbReference>
<dbReference type="SUPFAM" id="SSF63501">
    <property type="entry name" value="Frizzled cysteine-rich domain"/>
    <property type="match status" value="1"/>
</dbReference>
<evidence type="ECO:0000259" key="28">
    <source>
        <dbReference type="PROSITE" id="PS50240"/>
    </source>
</evidence>
<dbReference type="InterPro" id="IPR003599">
    <property type="entry name" value="Ig_sub"/>
</dbReference>
<dbReference type="SMART" id="SM00042">
    <property type="entry name" value="CUB"/>
    <property type="match status" value="3"/>
</dbReference>
<evidence type="ECO:0000256" key="21">
    <source>
        <dbReference type="PROSITE-ProRule" id="PRU00196"/>
    </source>
</evidence>
<dbReference type="OrthoDB" id="6140479at2759"/>
<dbReference type="Gene3D" id="3.10.250.10">
    <property type="entry name" value="SRCR-like domain"/>
    <property type="match status" value="2"/>
</dbReference>
<feature type="disulfide bond" evidence="18">
    <location>
        <begin position="1084"/>
        <end position="1093"/>
    </location>
</feature>
<feature type="disulfide bond" evidence="20">
    <location>
        <begin position="2540"/>
        <end position="2555"/>
    </location>
</feature>
<dbReference type="FunFam" id="3.10.250.10:FF:000016">
    <property type="entry name" value="Scavenger receptor cysteine-rich protein type 12"/>
    <property type="match status" value="2"/>
</dbReference>
<dbReference type="Gene3D" id="4.10.400.10">
    <property type="entry name" value="Low-density Lipoprotein Receptor"/>
    <property type="match status" value="5"/>
</dbReference>
<keyword evidence="4" id="KW-0964">Secreted</keyword>
<feature type="domain" description="MAM" evidence="27">
    <location>
        <begin position="4246"/>
        <end position="4403"/>
    </location>
</feature>
<dbReference type="SMART" id="SM00409">
    <property type="entry name" value="IG"/>
    <property type="match status" value="7"/>
</dbReference>
<dbReference type="GO" id="GO:0005886">
    <property type="term" value="C:plasma membrane"/>
    <property type="evidence" value="ECO:0007669"/>
    <property type="project" value="UniProtKB-SubCell"/>
</dbReference>
<accession>A0A210QZS3</accession>
<dbReference type="InterPro" id="IPR036790">
    <property type="entry name" value="Frizzled_dom_sf"/>
</dbReference>
<feature type="domain" description="Ig-like" evidence="30">
    <location>
        <begin position="402"/>
        <end position="495"/>
    </location>
</feature>
<feature type="domain" description="SRCR" evidence="29">
    <location>
        <begin position="1601"/>
        <end position="1707"/>
    </location>
</feature>
<feature type="domain" description="Ig-like" evidence="30">
    <location>
        <begin position="202"/>
        <end position="297"/>
    </location>
</feature>
<dbReference type="InterPro" id="IPR036772">
    <property type="entry name" value="SRCR-like_dom_sf"/>
</dbReference>
<evidence type="ECO:0000256" key="14">
    <source>
        <dbReference type="ARBA" id="ARBA00022989"/>
    </source>
</evidence>
<feature type="disulfide bond" evidence="18">
    <location>
        <begin position="1049"/>
        <end position="1058"/>
    </location>
</feature>
<dbReference type="Pfam" id="PF00629">
    <property type="entry name" value="MAM"/>
    <property type="match status" value="9"/>
</dbReference>
<feature type="domain" description="MAM" evidence="27">
    <location>
        <begin position="4049"/>
        <end position="4205"/>
    </location>
</feature>
<evidence type="ECO:0000313" key="32">
    <source>
        <dbReference type="Proteomes" id="UP000242188"/>
    </source>
</evidence>
<feature type="compositionally biased region" description="Low complexity" evidence="22">
    <location>
        <begin position="2918"/>
        <end position="2996"/>
    </location>
</feature>
<evidence type="ECO:0000256" key="17">
    <source>
        <dbReference type="ARBA" id="ARBA00023180"/>
    </source>
</evidence>
<dbReference type="Pfam" id="PF07679">
    <property type="entry name" value="I-set"/>
    <property type="match status" value="2"/>
</dbReference>
<dbReference type="Gene3D" id="2.60.120.200">
    <property type="match status" value="12"/>
</dbReference>
<dbReference type="InterPro" id="IPR013783">
    <property type="entry name" value="Ig-like_fold"/>
</dbReference>
<protein>
    <submittedName>
        <fullName evidence="31">Hemicentin-1</fullName>
    </submittedName>
</protein>
<feature type="domain" description="CUB" evidence="23">
    <location>
        <begin position="1084"/>
        <end position="1205"/>
    </location>
</feature>
<feature type="domain" description="Ig-like" evidence="30">
    <location>
        <begin position="602"/>
        <end position="697"/>
    </location>
</feature>
<evidence type="ECO:0000256" key="1">
    <source>
        <dbReference type="ARBA" id="ARBA00004401"/>
    </source>
</evidence>
<feature type="domain" description="FZ" evidence="26">
    <location>
        <begin position="2995"/>
        <end position="3114"/>
    </location>
</feature>
<evidence type="ECO:0000256" key="10">
    <source>
        <dbReference type="ARBA" id="ARBA00022737"/>
    </source>
</evidence>
<feature type="domain" description="MAM" evidence="27">
    <location>
        <begin position="2757"/>
        <end position="2916"/>
    </location>
</feature>
<feature type="domain" description="Ig-like" evidence="30">
    <location>
        <begin position="702"/>
        <end position="795"/>
    </location>
</feature>
<organism evidence="31 32">
    <name type="scientific">Mizuhopecten yessoensis</name>
    <name type="common">Japanese scallop</name>
    <name type="synonym">Patinopecten yessoensis</name>
    <dbReference type="NCBI Taxonomy" id="6573"/>
    <lineage>
        <taxon>Eukaryota</taxon>
        <taxon>Metazoa</taxon>
        <taxon>Spiralia</taxon>
        <taxon>Lophotrochozoa</taxon>
        <taxon>Mollusca</taxon>
        <taxon>Bivalvia</taxon>
        <taxon>Autobranchia</taxon>
        <taxon>Pteriomorphia</taxon>
        <taxon>Pectinida</taxon>
        <taxon>Pectinoidea</taxon>
        <taxon>Pectinidae</taxon>
        <taxon>Mizuhopecten</taxon>
    </lineage>
</organism>
<sequence length="5165" mass="566888">MDATFRRSNVNSNYAGTTLTSLSNGSVYCFFGAGFFSNVDGQNILSARLISEELTIALNVLTDDVNTAADVKLFLADIDRSSPIQGLLRAVSQVRTTTTTTTTTPTTTTTTPTTTTTTQTTTTTTPTTTTTTPTTTTTTPTTTTTTPTSTTTTPTTTTTTPDTTTTTPDTTTTTQAPASTTTSTITTPTTPTPTTTVPVDVPTVTVTVTDLIATAGDNVTLGCNVTGYPNITEVYWQRMVNGWGPETLVIDGVDYTGVTLDDPSLTIITIETADSAVYVCKANNSVGTGSGDYVTLMVQDVPTVTVSSGNLIVTAGDNVTLGCNVTGYPNITEVYWQRMVNGGEPETLAIDGVDYTGVTLDDPSLTIITVETADSAVYVCKANNSVGTGSGDYVTLMVQDVPTVTVSAGNLIVTAGDNVTLGCNVTGYPNVTEVYWQRMVNGGEPETLAINGVDYTGVTLDDPSLTIITVDIADGAVYTCRANNSLGTGRSAYVNLMVQDVPTVTVSSGNLIVMAGDNVTLGCNVTGYPNITEVYWQRMVDGGEPDTLVIDGVDYTGVTLDDPSLTIITIETADSAVYVCKANNSVGTGSGDYVTLMVKDVPTVTVTVTDLIATAGDNVTLGCNVTGYPNATEVYWQRMVNGGEPETLTIDGVDYTGVTLDDPSLTIITIETADSAVYVCKANNSVGTGSGDYVTLMVQDVPTVTAPVVSWNLTAGENVTLACNVTGYPNVTEVYWQRMVIGGEPETLAIDGVKYAGATLEDASLTINTVRGPDSAVYICKANNSIGTGSGASVTLVVQDVPLATVLSTLLNGDAGDNVTLGCTVAGSPPATDVYWQKIVNESDFATIAVDGLNYVGVTLDDPSLTIVTAVQVDSAIYVCKANNSFGTGTALPVTLNVRSISVEYNGSLSLNESFDAQLFNKSSQQYKDKEAAFIDMMDGQILNSFNKTNTTVLGFSNGSTIVDYIIEFFKNELEMAGTQVLVISDVVNEAIIEYVENSPNSTNTSQDYLQILPNTIQGVIQKTDDCAKVPCLNGGTCYDYFADYTCLCMSGYSGKDCSEAFCGIDFCHNGGTCPDDVASYCMCGDQYTGSHCTLDKMVYLQGPDGNFSSPNYPMKYPILVDRTWVITMGTDDIVLLTFSEFKLEEGLDYVRVFDGGSVFSTEIASSTGYYIPGPFKSTGPNMTVQFVSDSSTVDMGFKAHYTSDPVIYLSGPTGTFTSPNYPNFYDKFSDFTWLITMLPDQAVLLTFSHFATENRYDYLYVYDGLDMSSNRIATLTGDVLPYPFRSTTRYMTVLFQSDFAFQDSGFNVSYSPVKQGNLGGLQGTIFSPNYPQQYSAGDDIKWIIEVDSRYYISLLFKVFNLEDYYDNLYIYDGSDVSAPLIAGLTGSDPPDTISSTRNVMLLHFVSDGSIQDDGFEIDYITIQLPCVDGQIACSDGACVDITRTCDSVVDCTSGFDEWPCLKDGFDQNVIVWTDVDILASDGTVEDYHAVLSQNLPTILPIAQYDVKYLILNNFSDYSSRRKREANNDTIESFRLGIRLSSDAATPINTSSVTSLTSLGPLSFPILENGVLVLSFRSANIENITAEELYPGQPNMTASDVRLTGGPSCYQGRVEVRNKGVWGTVCPSSDWGPKEAAVVCRMLGLGSANAVAYLDMASHGDMPTWLGAVSCFGNESSLSDCDHNVWGVTPHCNPSDGAVFTAAVACDNRDPMLKCTFELGDICDLTSNGEGHWHASMADTNPNMYSGPQTAMVGKWYLLYDSDNNFINIPSILQTPMIRGGAPVCLSFYYYMYGHEIGKLHVYDTFGNTVMEVKGDQGRRWHFLKMTLNHTMDFQVFFETTNSKPFIYAGDVAIDDMYLVSRECADEWHSCSLPPMAPTVAPTDGPVISCMFGVENSRDMCGFNTAVVKGQQDWLHSEDVNKTQTRPGVQLPSSDDGNYMVYYDESGNATEGGMAILVSPTFETNMASKLTFLFNSAGRNTMTVKANDTLLDTVSNIEGKWIYKCMDLPASVTVSLSFTATQGLDNDSHIAVKDVAVESGSCPGPGSCTFNEPGDCGYLSLFDPNMAMMEWRKIQDTTSMSSKGDVFASHQYNGRGEYYDGFTSWLLSPFFVSQHLSSVTFHVTKRGGSRFAVGLINGSDILKDQNLTSVLHMHNTNRSNSILTPLLVIEKSDMSNSWRSYCVDVSRAQNQNISFVLIHEGVDYNQESDAFVYVDDIVMGGESCQKSLETCDWEAPHTCGISYDANDICPDETDYRWQLERYIDEYILIADSSYGHPWDTAAVNLQSDGSGQYLHFKYRFRSNQSTYLNLTYGTYEAVISNLFYIDNFQEYCFMVPSMNQSQGQKLWIATQRGQGPESDVGVKDIGLSDTPCPEVSANCTFEESCGYAMDKGWDIKEYRPTQEHYLSIHTTFSTYQYRSVLSPTVVTSTSSCVAFTYLMKLSVANTTSYIKVNWFDLLYEDPMPMEAMKITYHSNDWLERRFNVPGHKFKFQFQAIADNVAEYGIDNIRVTEGSCQPVVCSDNLFSCGSDDMCIAMEHVCDGIEHCPNGMDEYQCDSLVADSFNCSFETPNKCGYRTFMSEISQTSVCDHTSGDGSGFGMILSYGVAPTDTNGFTLQYMESPQVNVDKHSCLTFYVLGKNDIPLRASIKYSDGGIHRIGDCISHGGEEQGWYRQLLDIPPGNYSLVFEAGDYFLTLSFMTCLDDVSVIHGKSCDNVGCGHNEFLCHNSSVCIPDNLRCNSYNNCPDGEDEYGCDLNVTCSFDDDMCGYNNDTNNGYHWQWTPSLSYWGITLDSDPASGSFLYMGCPNTYLRNVGLSSPRYRPSVHGNYFCLRLSLAWFHPYFFSHSKLQVELHQENEYKKMILEIKEKEKKQAVWQVYEVNTGYLTSKIRLTFSATTFQSFIALDNITLVEGMCEQGSSSPTTLPPETTTAPLNSTTSSTNSSGSSNTTTMSPENTTASVNSTTSPTNSSVSSNATTVPPANTTASVNSTSSPTNSTGMCTKIAYEKCTEYGFHYTMMPNVLCHRFYPHAEYSISMAYANRVDGVGSPECERALTEGLCIVHFPICANDTVIQLCRDQCKKYLDIYKFCWPNQPDPSYYKNICELLPTDNCKGIQSIENFNFTSPPTTSAPPAITWPDSIADEINVTVNDDGVAMVTYKGKHIPTCFLQPTEVRILCSKAGYSAGHNQLGDAVDEAVDISCSDNSTTLSDCYASVKSCSSGVLQCGDANVNCGFRGNIPMCGYHASSTWTLLSESVSILELHTKEGQHDSIVSPSFTTPQNGSLYFSYKLSGSAVGLLTLTLNNKVMFQSDYSLTDSVIEVCIDLPANELVSAMFSYVRGSDEVTEYVFEAVSIHYVKVSADDVCPAFSKDRSCDFDSAGLCGVQFSSECDPWSGGYLSSPRPYAWKPKPQDGRGFYLFADGSYGEQGDEAIAMFPDVHMSANDTLRFRYISDSKFNVSATLKVYASKELLFWQDHLTGGYWEDICFPFKPTINTDINANLTIIAYHGSSVSMDVGVDAISISSERCPHIANCNFEQLSSTCGYITGTSENSSFAFFKTEYCGGMDHTPFGPGSMMCARQCDGKQSSDGDIATLESPTFELKPSEDISVSFFFRMYGDMTSLDISVGAEESKNDSVPLFVAHGDHGYRWYEVCANIPLTPTNKQMTLTANAIHGSKCDGIYALDDIEFRYSKCSEILVDLPCNFNEPYVCGYRIDSINGSMFRWMIGQGSTLSIDTRPHSDGEGRQDGNYMYVQGSNSTFGNVTTLCFPPVSTASMETPTLRFMYHMKGGVGSLSYVINGNMNWTRSGHQDGNWLHACQSVPVDSNLQICFQATASQYGDVIALDEVAITDKECKAPNGTCDFDTLDDLCWFISTSDGLPSDIWRQTNRDNDDIDAGYVMASVGDYTNSQLLSPPILSPKEGAHCLSFDYHVKADTAMWFSAILSVHVTHRNGSRDQLLSINVKHDIGWNHAQTEFNFEQNDLLRILFARSHSSAAIDKVKITQGACPALDCKADQFNCTEWCVPEEWLCDQYLDCGGDEDEAGCGRALACDFTHPYQCGYKTPLDSAFGLNRIRTMWAGTKTVFGNDEITREINEDYFMGLYGEFIPSEIDMESPIMSVGEQSCFHFSYLGNIESLLVTEINGGSFNDSAFASPSDWRSGQVQLSFGIEGKQEVKFEITTDSSSQDYSYVGLDSFYLTSGKCPKDLDCGAGHYCEVDYKCIPKLGMCDGKTDCSDGSDELCETSISCNFEHPFICGYTHDIPWQWRAAHRFHLPNADHTYQHHQNLSGHYIYIEKNDKVTYSLDSPNQFVSGGCVSFYYNMEEGITAELHVFISENNTESLVMIDNGEMIRRDEWIFAQFPLPTGYERNVSIRFQFTGDLVIIYPGSLAIDDVMYRNETCDKIVRCENSSFQCESGDFCIPYNMERDGVEDCPDGSDGTPYIDDFIPTTGRIFECLFEMEDETNCPFNQSDNDDWFWTRHQDETPSVDTGPNGAIQGDGYMYYETSFDVEENDTAVLHTDLIKIETPSCLYFYYNMYGISMGKLAIYVEKNQVRSELWSKSGDQGPYWLKDKINISSSGMPQNISIEATDGDGFRGDVAVDYIVLVNESCPEDQLDTDTSDQVSYEFRLVGGDRVSYGRVEIASNNNSFQAVCHSAWTDNNTNVLCRQLGFGPHDITTRTFRRGEYGRIRSNSGAVMFETFSCNGTEKMLYECNITEADCTTDDQVAIACSDDVCIAGEKACVSPGDMTKPSNATCVKAEKWCDGIVDCPQAEDEHYCANCSSAHEYECDNHRCMPLSKRCDGNNDCGDWSDEFSCVRINNDYTVEVNHVGDWLHICMPEQDTRLAGYLCALATSGAFLSFPESAINSSSTVTMDYTTDSEGTIRSHTIQPTSGSSDCIVLKLQCKPQECGASALSPVERVINGYDTPLGFYPSMLSLHKTDRGHWCGASLIGPKHVLTAAHCVDDYEEGLYYLLGGAVQIDKFHTQGKEMHIAKVTLHPDVILSNNEIQNDFALIELTSPVDESTYLSSVCLPPSTTDIYSYHSCFVLGWGATEYGSIPNHLKMLQVDLLTEDDIERCHDIVKIKYGFVPANGICVDTREKHSPICFGDSGGPLVCKNQQNRWELIGVTSFGDPSCLNSEITDIYEGVIPHLDFIYKNTDLNP</sequence>
<feature type="disulfide bond" evidence="20">
    <location>
        <begin position="2738"/>
        <end position="2753"/>
    </location>
</feature>
<dbReference type="InterPro" id="IPR043504">
    <property type="entry name" value="Peptidase_S1_PA_chymotrypsin"/>
</dbReference>
<keyword evidence="9" id="KW-0732">Signal</keyword>
<dbReference type="PROSITE" id="PS50038">
    <property type="entry name" value="FZ"/>
    <property type="match status" value="1"/>
</dbReference>
<proteinExistence type="inferred from homology"/>
<evidence type="ECO:0000256" key="18">
    <source>
        <dbReference type="PROSITE-ProRule" id="PRU00076"/>
    </source>
</evidence>
<feature type="domain" description="SEA" evidence="24">
    <location>
        <begin position="901"/>
        <end position="1017"/>
    </location>
</feature>
<dbReference type="PROSITE" id="PS50287">
    <property type="entry name" value="SRCR_2"/>
    <property type="match status" value="2"/>
</dbReference>
<dbReference type="PROSITE" id="PS00010">
    <property type="entry name" value="ASX_HYDROXYL"/>
    <property type="match status" value="1"/>
</dbReference>
<keyword evidence="12" id="KW-0720">Serine protease</keyword>
<feature type="domain" description="MAM" evidence="27">
    <location>
        <begin position="2377"/>
        <end position="2517"/>
    </location>
</feature>
<dbReference type="InterPro" id="IPR013106">
    <property type="entry name" value="Ig_V-set"/>
</dbReference>
<dbReference type="SUPFAM" id="SSF49854">
    <property type="entry name" value="Spermadhesin, CUB domain"/>
    <property type="match status" value="3"/>
</dbReference>
<evidence type="ECO:0000256" key="3">
    <source>
        <dbReference type="ARBA" id="ARBA00009738"/>
    </source>
</evidence>
<feature type="domain" description="CUB" evidence="23">
    <location>
        <begin position="1204"/>
        <end position="1314"/>
    </location>
</feature>
<evidence type="ECO:0000256" key="9">
    <source>
        <dbReference type="ARBA" id="ARBA00022729"/>
    </source>
</evidence>
<evidence type="ECO:0000256" key="11">
    <source>
        <dbReference type="ARBA" id="ARBA00022801"/>
    </source>
</evidence>
<reference evidence="31 32" key="1">
    <citation type="journal article" date="2017" name="Nat. Ecol. Evol.">
        <title>Scallop genome provides insights into evolution of bilaterian karyotype and development.</title>
        <authorList>
            <person name="Wang S."/>
            <person name="Zhang J."/>
            <person name="Jiao W."/>
            <person name="Li J."/>
            <person name="Xun X."/>
            <person name="Sun Y."/>
            <person name="Guo X."/>
            <person name="Huan P."/>
            <person name="Dong B."/>
            <person name="Zhang L."/>
            <person name="Hu X."/>
            <person name="Sun X."/>
            <person name="Wang J."/>
            <person name="Zhao C."/>
            <person name="Wang Y."/>
            <person name="Wang D."/>
            <person name="Huang X."/>
            <person name="Wang R."/>
            <person name="Lv J."/>
            <person name="Li Y."/>
            <person name="Zhang Z."/>
            <person name="Liu B."/>
            <person name="Lu W."/>
            <person name="Hui Y."/>
            <person name="Liang J."/>
            <person name="Zhou Z."/>
            <person name="Hou R."/>
            <person name="Li X."/>
            <person name="Liu Y."/>
            <person name="Li H."/>
            <person name="Ning X."/>
            <person name="Lin Y."/>
            <person name="Zhao L."/>
            <person name="Xing Q."/>
            <person name="Dou J."/>
            <person name="Li Y."/>
            <person name="Mao J."/>
            <person name="Guo H."/>
            <person name="Dou H."/>
            <person name="Li T."/>
            <person name="Mu C."/>
            <person name="Jiang W."/>
            <person name="Fu Q."/>
            <person name="Fu X."/>
            <person name="Miao Y."/>
            <person name="Liu J."/>
            <person name="Yu Q."/>
            <person name="Li R."/>
            <person name="Liao H."/>
            <person name="Li X."/>
            <person name="Kong Y."/>
            <person name="Jiang Z."/>
            <person name="Chourrout D."/>
            <person name="Li R."/>
            <person name="Bao Z."/>
        </authorList>
    </citation>
    <scope>NUCLEOTIDE SEQUENCE [LARGE SCALE GENOMIC DNA]</scope>
    <source>
        <strain evidence="31 32">PY_sf001</strain>
    </source>
</reference>
<evidence type="ECO:0000259" key="24">
    <source>
        <dbReference type="PROSITE" id="PS50024"/>
    </source>
</evidence>
<dbReference type="InterPro" id="IPR009003">
    <property type="entry name" value="Peptidase_S1_PA"/>
</dbReference>
<feature type="domain" description="CUB" evidence="23">
    <location>
        <begin position="1315"/>
        <end position="1423"/>
    </location>
</feature>
<dbReference type="SUPFAM" id="SSF56487">
    <property type="entry name" value="SRCR-like"/>
    <property type="match status" value="2"/>
</dbReference>
<feature type="disulfide bond" evidence="20">
    <location>
        <begin position="4030"/>
        <end position="4045"/>
    </location>
</feature>
<dbReference type="PROSITE" id="PS50068">
    <property type="entry name" value="LDLRA_2"/>
    <property type="match status" value="8"/>
</dbReference>
<dbReference type="GO" id="GO:0005509">
    <property type="term" value="F:calcium ion binding"/>
    <property type="evidence" value="ECO:0007669"/>
    <property type="project" value="InterPro"/>
</dbReference>
<feature type="domain" description="MAM" evidence="27">
    <location>
        <begin position="2563"/>
        <end position="2715"/>
    </location>
</feature>
<dbReference type="SUPFAM" id="SSF57424">
    <property type="entry name" value="LDL receptor-like module"/>
    <property type="match status" value="5"/>
</dbReference>
<dbReference type="GO" id="GO:0005576">
    <property type="term" value="C:extracellular region"/>
    <property type="evidence" value="ECO:0007669"/>
    <property type="project" value="UniProtKB-SubCell"/>
</dbReference>
<keyword evidence="6" id="KW-0768">Sushi</keyword>
<dbReference type="PROSITE" id="PS01209">
    <property type="entry name" value="LDLRA_1"/>
    <property type="match status" value="3"/>
</dbReference>
<comment type="subcellular location">
    <subcellularLocation>
        <location evidence="1">Cell membrane</location>
        <topology evidence="1">Single-pass type II membrane protein</topology>
    </subcellularLocation>
    <subcellularLocation>
        <location evidence="2">Secreted</location>
    </subcellularLocation>
</comment>
<evidence type="ECO:0000259" key="29">
    <source>
        <dbReference type="PROSITE" id="PS50287"/>
    </source>
</evidence>
<dbReference type="InterPro" id="IPR036179">
    <property type="entry name" value="Ig-like_dom_sf"/>
</dbReference>
<name>A0A210QZS3_MIZYE</name>
<dbReference type="PROSITE" id="PS01180">
    <property type="entry name" value="CUB"/>
    <property type="match status" value="3"/>
</dbReference>
<dbReference type="CDD" id="cd07066">
    <property type="entry name" value="CRD_FZ"/>
    <property type="match status" value="1"/>
</dbReference>
<comment type="caution">
    <text evidence="21">Lacks conserved residue(s) required for the propagation of feature annotation.</text>
</comment>
<evidence type="ECO:0000256" key="8">
    <source>
        <dbReference type="ARBA" id="ARBA00022692"/>
    </source>
</evidence>
<dbReference type="SUPFAM" id="SSF57184">
    <property type="entry name" value="Growth factor receptor domain"/>
    <property type="match status" value="1"/>
</dbReference>
<dbReference type="InterPro" id="IPR023415">
    <property type="entry name" value="LDLR_class-A_CS"/>
</dbReference>
<evidence type="ECO:0000259" key="23">
    <source>
        <dbReference type="PROSITE" id="PS01180"/>
    </source>
</evidence>
<dbReference type="Gene3D" id="1.10.2000.10">
    <property type="entry name" value="Frizzled cysteine-rich domain"/>
    <property type="match status" value="1"/>
</dbReference>
<evidence type="ECO:0000256" key="7">
    <source>
        <dbReference type="ARBA" id="ARBA00022670"/>
    </source>
</evidence>
<feature type="domain" description="MAM" evidence="27">
    <location>
        <begin position="3859"/>
        <end position="4009"/>
    </location>
</feature>
<dbReference type="InterPro" id="IPR020067">
    <property type="entry name" value="Frizzled_dom"/>
</dbReference>
<dbReference type="Pfam" id="PF01390">
    <property type="entry name" value="SEA"/>
    <property type="match status" value="1"/>
</dbReference>
<feature type="disulfide bond" evidence="20">
    <location>
        <begin position="1427"/>
        <end position="1439"/>
    </location>
</feature>
<comment type="similarity">
    <text evidence="3">Belongs to the nephronectin family.</text>
</comment>
<evidence type="ECO:0000256" key="19">
    <source>
        <dbReference type="PROSITE-ProRule" id="PRU00090"/>
    </source>
</evidence>
<feature type="disulfide bond" evidence="20">
    <location>
        <begin position="1446"/>
        <end position="1461"/>
    </location>
</feature>
<dbReference type="CDD" id="cd00112">
    <property type="entry name" value="LDLa"/>
    <property type="match status" value="7"/>
</dbReference>
<dbReference type="SMART" id="SM00192">
    <property type="entry name" value="LDLa"/>
    <property type="match status" value="8"/>
</dbReference>
<dbReference type="PROSITE" id="PS01186">
    <property type="entry name" value="EGF_2"/>
    <property type="match status" value="1"/>
</dbReference>
<feature type="disulfide bond" evidence="20">
    <location>
        <begin position="4764"/>
        <end position="4779"/>
    </location>
</feature>
<dbReference type="Gene3D" id="2.40.10.10">
    <property type="entry name" value="Trypsin-like serine proteases"/>
    <property type="match status" value="1"/>
</dbReference>
<evidence type="ECO:0000256" key="16">
    <source>
        <dbReference type="ARBA" id="ARBA00023157"/>
    </source>
</evidence>
<dbReference type="Gene3D" id="2.60.120.290">
    <property type="entry name" value="Spermadhesin, CUB domain"/>
    <property type="match status" value="3"/>
</dbReference>
<dbReference type="InterPro" id="IPR036055">
    <property type="entry name" value="LDL_receptor-like_sf"/>
</dbReference>
<dbReference type="InterPro" id="IPR000082">
    <property type="entry name" value="SEA_dom"/>
</dbReference>
<dbReference type="InterPro" id="IPR000742">
    <property type="entry name" value="EGF"/>
</dbReference>
<keyword evidence="7" id="KW-0645">Protease</keyword>
<feature type="domain" description="MAM" evidence="27">
    <location>
        <begin position="2046"/>
        <end position="2226"/>
    </location>
</feature>
<feature type="disulfide bond" evidence="21">
    <location>
        <begin position="4704"/>
        <end position="4714"/>
    </location>
</feature>
<feature type="compositionally biased region" description="Low complexity" evidence="22">
    <location>
        <begin position="96"/>
        <end position="198"/>
    </location>
</feature>
<evidence type="ECO:0000256" key="13">
    <source>
        <dbReference type="ARBA" id="ARBA00022968"/>
    </source>
</evidence>
<dbReference type="SUPFAM" id="SSF48726">
    <property type="entry name" value="Immunoglobulin"/>
    <property type="match status" value="7"/>
</dbReference>
<dbReference type="SUPFAM" id="SSF50494">
    <property type="entry name" value="Trypsin-like serine proteases"/>
    <property type="match status" value="1"/>
</dbReference>
<dbReference type="CDD" id="cd00190">
    <property type="entry name" value="Tryp_SPc"/>
    <property type="match status" value="1"/>
</dbReference>
<dbReference type="InterPro" id="IPR000152">
    <property type="entry name" value="EGF-type_Asp/Asn_hydroxyl_site"/>
</dbReference>
<keyword evidence="8" id="KW-0812">Transmembrane</keyword>
<evidence type="ECO:0000256" key="22">
    <source>
        <dbReference type="SAM" id="MobiDB-lite"/>
    </source>
</evidence>
<dbReference type="FunFam" id="2.60.120.290:FF:000005">
    <property type="entry name" value="Procollagen C-endopeptidase enhancer 1"/>
    <property type="match status" value="1"/>
</dbReference>